<dbReference type="AlphaFoldDB" id="A0AA89C1A6"/>
<evidence type="ECO:0000256" key="6">
    <source>
        <dbReference type="ARBA" id="ARBA00023187"/>
    </source>
</evidence>
<dbReference type="PROSITE" id="PS50102">
    <property type="entry name" value="RRM"/>
    <property type="match status" value="3"/>
</dbReference>
<dbReference type="Proteomes" id="UP001186944">
    <property type="component" value="Unassembled WGS sequence"/>
</dbReference>
<gene>
    <name evidence="11" type="ORF">FSP39_012478</name>
</gene>
<dbReference type="InterPro" id="IPR006532">
    <property type="entry name" value="PUF60-like"/>
</dbReference>
<feature type="region of interest" description="Disordered" evidence="9">
    <location>
        <begin position="420"/>
        <end position="475"/>
    </location>
</feature>
<dbReference type="GO" id="GO:0071011">
    <property type="term" value="C:precatalytic spliceosome"/>
    <property type="evidence" value="ECO:0007669"/>
    <property type="project" value="TreeGrafter"/>
</dbReference>
<sequence length="597" mass="64795">MANVGFDTQIPHINGNGAMDDSPELKKIKLESDNFIEAGIQADQHGPLLEGPGAKRDQKPFVLPKLSSSQQELIQKAKKYAMEQSIKSVLVRQTIAHQQQQMQNFQNTVQRQQALGLDVQVCLKVTNLTSIVIYVGSINFEIKEDTIKQAFLPFGPIKSVNLSWDPVTNKHKGFAFIEYDIPEAAQLALEQMNGVMIGGRNIKVGRPSNMPQAQPIIQALAAEAKNRNRIYIASIHQDLTENDIQSVFEAFGKILNCKLEQDSTKPGKHRGYGFMEYETAQGALDAVQSMNLFDLGGQYLRVGKAITPPDALQPSAGPSTLPTAAAVAAAAVTAKITAMDAQEQIKALAPPGIAVPTSLGEKSLPSSVATPPGGNSPKFIPPAAPPPVPVGVVVPQLGGAGVVAPVSLGGIPMPMPAVQPPPPLPVSNQVNSLPGSMPTEIPLPPPPPQEKEKEKEKEDKKKASEEDPAQTLDQQENMKISGSNARHMVMQKLMRKSECRVMVLRNMVGPEDLDDELENEVTDECGKFGNVKRVIIYQERQSEEVDAEIIVKIFVEFTQQSELEKAVSALHGRYFGGRVVTAEKYDEDMFNANDLSG</sequence>
<evidence type="ECO:0000256" key="8">
    <source>
        <dbReference type="PROSITE-ProRule" id="PRU00176"/>
    </source>
</evidence>
<keyword evidence="7" id="KW-0539">Nucleus</keyword>
<dbReference type="CDD" id="cd12370">
    <property type="entry name" value="RRM1_PUF60"/>
    <property type="match status" value="1"/>
</dbReference>
<dbReference type="InterPro" id="IPR034209">
    <property type="entry name" value="PUF60_RRM1"/>
</dbReference>
<keyword evidence="4" id="KW-0677">Repeat</keyword>
<reference evidence="11" key="1">
    <citation type="submission" date="2019-08" db="EMBL/GenBank/DDBJ databases">
        <title>The improved chromosome-level genome for the pearl oyster Pinctada fucata martensii using PacBio sequencing and Hi-C.</title>
        <authorList>
            <person name="Zheng Z."/>
        </authorList>
    </citation>
    <scope>NUCLEOTIDE SEQUENCE</scope>
    <source>
        <strain evidence="11">ZZ-2019</strain>
        <tissue evidence="11">Adductor muscle</tissue>
    </source>
</reference>
<dbReference type="InterPro" id="IPR012677">
    <property type="entry name" value="Nucleotide-bd_a/b_plait_sf"/>
</dbReference>
<dbReference type="FunFam" id="3.30.70.330:FF:000382">
    <property type="entry name" value="G-patch domain-containing protein"/>
    <property type="match status" value="1"/>
</dbReference>
<evidence type="ECO:0000259" key="10">
    <source>
        <dbReference type="PROSITE" id="PS50102"/>
    </source>
</evidence>
<evidence type="ECO:0000256" key="9">
    <source>
        <dbReference type="SAM" id="MobiDB-lite"/>
    </source>
</evidence>
<dbReference type="CDD" id="cd12371">
    <property type="entry name" value="RRM2_PUF60"/>
    <property type="match status" value="1"/>
</dbReference>
<protein>
    <recommendedName>
        <fullName evidence="10">RRM domain-containing protein</fullName>
    </recommendedName>
</protein>
<keyword evidence="12" id="KW-1185">Reference proteome</keyword>
<evidence type="ECO:0000313" key="11">
    <source>
        <dbReference type="EMBL" id="KAK3095268.1"/>
    </source>
</evidence>
<feature type="compositionally biased region" description="Basic and acidic residues" evidence="9">
    <location>
        <begin position="449"/>
        <end position="465"/>
    </location>
</feature>
<evidence type="ECO:0000256" key="2">
    <source>
        <dbReference type="ARBA" id="ARBA00005987"/>
    </source>
</evidence>
<keyword evidence="3" id="KW-0507">mRNA processing</keyword>
<dbReference type="GO" id="GO:0071013">
    <property type="term" value="C:catalytic step 2 spliceosome"/>
    <property type="evidence" value="ECO:0007669"/>
    <property type="project" value="TreeGrafter"/>
</dbReference>
<feature type="domain" description="RRM" evidence="10">
    <location>
        <begin position="228"/>
        <end position="307"/>
    </location>
</feature>
<dbReference type="InterPro" id="IPR035979">
    <property type="entry name" value="RBD_domain_sf"/>
</dbReference>
<dbReference type="SUPFAM" id="SSF54928">
    <property type="entry name" value="RNA-binding domain, RBD"/>
    <property type="match status" value="2"/>
</dbReference>
<comment type="similarity">
    <text evidence="2">Belongs to the RRM half pint family.</text>
</comment>
<organism evidence="11 12">
    <name type="scientific">Pinctada imbricata</name>
    <name type="common">Atlantic pearl-oyster</name>
    <name type="synonym">Pinctada martensii</name>
    <dbReference type="NCBI Taxonomy" id="66713"/>
    <lineage>
        <taxon>Eukaryota</taxon>
        <taxon>Metazoa</taxon>
        <taxon>Spiralia</taxon>
        <taxon>Lophotrochozoa</taxon>
        <taxon>Mollusca</taxon>
        <taxon>Bivalvia</taxon>
        <taxon>Autobranchia</taxon>
        <taxon>Pteriomorphia</taxon>
        <taxon>Pterioida</taxon>
        <taxon>Pterioidea</taxon>
        <taxon>Pteriidae</taxon>
        <taxon>Pinctada</taxon>
    </lineage>
</organism>
<dbReference type="Pfam" id="PF00076">
    <property type="entry name" value="RRM_1"/>
    <property type="match status" value="3"/>
</dbReference>
<dbReference type="PANTHER" id="PTHR47330">
    <property type="entry name" value="POLY(U)-BINDING-SPLICING FACTOR PUF60-B-RELATED"/>
    <property type="match status" value="1"/>
</dbReference>
<dbReference type="EMBL" id="VSWD01000008">
    <property type="protein sequence ID" value="KAK3095268.1"/>
    <property type="molecule type" value="Genomic_DNA"/>
</dbReference>
<dbReference type="GO" id="GO:0000380">
    <property type="term" value="P:alternative mRNA splicing, via spliceosome"/>
    <property type="evidence" value="ECO:0007669"/>
    <property type="project" value="TreeGrafter"/>
</dbReference>
<dbReference type="InterPro" id="IPR003954">
    <property type="entry name" value="RRM_euk-type"/>
</dbReference>
<dbReference type="SMART" id="SM00361">
    <property type="entry name" value="RRM_1"/>
    <property type="match status" value="2"/>
</dbReference>
<evidence type="ECO:0000313" key="12">
    <source>
        <dbReference type="Proteomes" id="UP001186944"/>
    </source>
</evidence>
<dbReference type="FunFam" id="3.30.70.330:FF:000136">
    <property type="entry name" value="poly(U)-binding-splicing factor PUF60 isoform X1"/>
    <property type="match status" value="1"/>
</dbReference>
<dbReference type="GO" id="GO:0006376">
    <property type="term" value="P:mRNA splice site recognition"/>
    <property type="evidence" value="ECO:0007669"/>
    <property type="project" value="TreeGrafter"/>
</dbReference>
<dbReference type="CDD" id="cd12648">
    <property type="entry name" value="RRM3_UHM_PUF60"/>
    <property type="match status" value="1"/>
</dbReference>
<dbReference type="InterPro" id="IPR034211">
    <property type="entry name" value="PUF60_RRM2"/>
</dbReference>
<dbReference type="InterPro" id="IPR000504">
    <property type="entry name" value="RRM_dom"/>
</dbReference>
<dbReference type="InterPro" id="IPR034212">
    <property type="entry name" value="PUF60_RRM3"/>
</dbReference>
<accession>A0AA89C1A6</accession>
<dbReference type="NCBIfam" id="TIGR01645">
    <property type="entry name" value="half-pint"/>
    <property type="match status" value="1"/>
</dbReference>
<feature type="domain" description="RRM" evidence="10">
    <location>
        <begin position="131"/>
        <end position="209"/>
    </location>
</feature>
<dbReference type="InterPro" id="IPR051974">
    <property type="entry name" value="PUF60_regulator"/>
</dbReference>
<proteinExistence type="inferred from homology"/>
<evidence type="ECO:0000256" key="1">
    <source>
        <dbReference type="ARBA" id="ARBA00004123"/>
    </source>
</evidence>
<evidence type="ECO:0000256" key="7">
    <source>
        <dbReference type="ARBA" id="ARBA00023242"/>
    </source>
</evidence>
<evidence type="ECO:0000256" key="5">
    <source>
        <dbReference type="ARBA" id="ARBA00022884"/>
    </source>
</evidence>
<dbReference type="SMART" id="SM00360">
    <property type="entry name" value="RRM"/>
    <property type="match status" value="3"/>
</dbReference>
<feature type="region of interest" description="Disordered" evidence="9">
    <location>
        <begin position="359"/>
        <end position="382"/>
    </location>
</feature>
<evidence type="ECO:0000256" key="3">
    <source>
        <dbReference type="ARBA" id="ARBA00022664"/>
    </source>
</evidence>
<feature type="domain" description="RRM" evidence="10">
    <location>
        <begin position="500"/>
        <end position="587"/>
    </location>
</feature>
<keyword evidence="5 8" id="KW-0694">RNA-binding</keyword>
<dbReference type="Gene3D" id="3.30.70.330">
    <property type="match status" value="3"/>
</dbReference>
<comment type="subcellular location">
    <subcellularLocation>
        <location evidence="1">Nucleus</location>
    </subcellularLocation>
</comment>
<dbReference type="PANTHER" id="PTHR47330:SF1">
    <property type="entry name" value="POLY(U)-BINDING-SPLICING FACTOR PUF60"/>
    <property type="match status" value="1"/>
</dbReference>
<name>A0AA89C1A6_PINIB</name>
<comment type="caution">
    <text evidence="11">The sequence shown here is derived from an EMBL/GenBank/DDBJ whole genome shotgun (WGS) entry which is preliminary data.</text>
</comment>
<dbReference type="GO" id="GO:0000381">
    <property type="term" value="P:regulation of alternative mRNA splicing, via spliceosome"/>
    <property type="evidence" value="ECO:0007669"/>
    <property type="project" value="InterPro"/>
</dbReference>
<dbReference type="GO" id="GO:0003723">
    <property type="term" value="F:RNA binding"/>
    <property type="evidence" value="ECO:0007669"/>
    <property type="project" value="UniProtKB-UniRule"/>
</dbReference>
<keyword evidence="6" id="KW-0508">mRNA splicing</keyword>
<evidence type="ECO:0000256" key="4">
    <source>
        <dbReference type="ARBA" id="ARBA00022737"/>
    </source>
</evidence>